<evidence type="ECO:0000256" key="1">
    <source>
        <dbReference type="ARBA" id="ARBA00023015"/>
    </source>
</evidence>
<dbReference type="Proteomes" id="UP000469292">
    <property type="component" value="Unassembled WGS sequence"/>
</dbReference>
<evidence type="ECO:0000259" key="4">
    <source>
        <dbReference type="PROSITE" id="PS50949"/>
    </source>
</evidence>
<gene>
    <name evidence="5" type="ORF">F6S87_00205</name>
</gene>
<dbReference type="AlphaFoldDB" id="A0A6I5MXU7"/>
<keyword evidence="2" id="KW-0238">DNA-binding</keyword>
<keyword evidence="6" id="KW-1185">Reference proteome</keyword>
<sequence length="128" mass="14066">MHITIQSSSMTPIYEQIVDQVRLQITQGTLAAESPLPSVRACARECRISALTVKKAYDKLEEEGLVTTVPGKGTFVADISPNIVEEELRREAEESFAEAIRKARRTGMTDADICELVALLLDDETEAA</sequence>
<dbReference type="Pfam" id="PF00392">
    <property type="entry name" value="GntR"/>
    <property type="match status" value="1"/>
</dbReference>
<evidence type="ECO:0000313" key="6">
    <source>
        <dbReference type="Proteomes" id="UP000469292"/>
    </source>
</evidence>
<evidence type="ECO:0000256" key="2">
    <source>
        <dbReference type="ARBA" id="ARBA00023125"/>
    </source>
</evidence>
<comment type="caution">
    <text evidence="5">The sequence shown here is derived from an EMBL/GenBank/DDBJ whole genome shotgun (WGS) entry which is preliminary data.</text>
</comment>
<dbReference type="Gene3D" id="1.10.10.10">
    <property type="entry name" value="Winged helix-like DNA-binding domain superfamily/Winged helix DNA-binding domain"/>
    <property type="match status" value="1"/>
</dbReference>
<name>A0A6I5MXU7_9BIFI</name>
<keyword evidence="1" id="KW-0805">Transcription regulation</keyword>
<dbReference type="RefSeq" id="WP_163226684.1">
    <property type="nucleotide sequence ID" value="NZ_VYSG01000001.1"/>
</dbReference>
<dbReference type="InterPro" id="IPR036390">
    <property type="entry name" value="WH_DNA-bd_sf"/>
</dbReference>
<protein>
    <submittedName>
        <fullName evidence="5">GntR family transcriptional regulator</fullName>
    </submittedName>
</protein>
<dbReference type="EMBL" id="VYSG01000001">
    <property type="protein sequence ID" value="NEG69077.1"/>
    <property type="molecule type" value="Genomic_DNA"/>
</dbReference>
<accession>A0A6I5MXU7</accession>
<proteinExistence type="predicted"/>
<evidence type="ECO:0000313" key="5">
    <source>
        <dbReference type="EMBL" id="NEG69077.1"/>
    </source>
</evidence>
<reference evidence="5 6" key="1">
    <citation type="submission" date="2019-09" db="EMBL/GenBank/DDBJ databases">
        <title>Phylogenetic characterization of a novel taxon of the genus Bifidobacterium: Bifidobacterium choloepi sp. nov.</title>
        <authorList>
            <person name="Modesto M."/>
            <person name="Satti M."/>
        </authorList>
    </citation>
    <scope>NUCLEOTIDE SEQUENCE [LARGE SCALE GENOMIC DNA]</scope>
    <source>
        <strain evidence="5 6">BRDM6</strain>
    </source>
</reference>
<dbReference type="SMART" id="SM00345">
    <property type="entry name" value="HTH_GNTR"/>
    <property type="match status" value="1"/>
</dbReference>
<organism evidence="5 6">
    <name type="scientific">Bifidobacterium choloepi</name>
    <dbReference type="NCBI Taxonomy" id="2614131"/>
    <lineage>
        <taxon>Bacteria</taxon>
        <taxon>Bacillati</taxon>
        <taxon>Actinomycetota</taxon>
        <taxon>Actinomycetes</taxon>
        <taxon>Bifidobacteriales</taxon>
        <taxon>Bifidobacteriaceae</taxon>
        <taxon>Bifidobacterium</taxon>
    </lineage>
</organism>
<keyword evidence="3" id="KW-0804">Transcription</keyword>
<dbReference type="InterPro" id="IPR036388">
    <property type="entry name" value="WH-like_DNA-bd_sf"/>
</dbReference>
<dbReference type="PANTHER" id="PTHR38445">
    <property type="entry name" value="HTH-TYPE TRANSCRIPTIONAL REPRESSOR YTRA"/>
    <property type="match status" value="1"/>
</dbReference>
<dbReference type="PROSITE" id="PS50949">
    <property type="entry name" value="HTH_GNTR"/>
    <property type="match status" value="1"/>
</dbReference>
<dbReference type="PANTHER" id="PTHR38445:SF7">
    <property type="entry name" value="GNTR-FAMILY TRANSCRIPTIONAL REGULATOR"/>
    <property type="match status" value="1"/>
</dbReference>
<dbReference type="CDD" id="cd07377">
    <property type="entry name" value="WHTH_GntR"/>
    <property type="match status" value="1"/>
</dbReference>
<dbReference type="GO" id="GO:0003677">
    <property type="term" value="F:DNA binding"/>
    <property type="evidence" value="ECO:0007669"/>
    <property type="project" value="UniProtKB-KW"/>
</dbReference>
<dbReference type="GO" id="GO:0003700">
    <property type="term" value="F:DNA-binding transcription factor activity"/>
    <property type="evidence" value="ECO:0007669"/>
    <property type="project" value="InterPro"/>
</dbReference>
<evidence type="ECO:0000256" key="3">
    <source>
        <dbReference type="ARBA" id="ARBA00023163"/>
    </source>
</evidence>
<dbReference type="SUPFAM" id="SSF46785">
    <property type="entry name" value="Winged helix' DNA-binding domain"/>
    <property type="match status" value="1"/>
</dbReference>
<feature type="domain" description="HTH gntR-type" evidence="4">
    <location>
        <begin position="11"/>
        <end position="79"/>
    </location>
</feature>
<dbReference type="InterPro" id="IPR000524">
    <property type="entry name" value="Tscrpt_reg_HTH_GntR"/>
</dbReference>